<dbReference type="CDD" id="cd03426">
    <property type="entry name" value="NUDIX_CoAse_Nudt7"/>
    <property type="match status" value="1"/>
</dbReference>
<accession>A0A7X6HC40</accession>
<protein>
    <submittedName>
        <fullName evidence="8">CoA pyrophosphatase</fullName>
    </submittedName>
</protein>
<dbReference type="Proteomes" id="UP000544090">
    <property type="component" value="Unassembled WGS sequence"/>
</dbReference>
<dbReference type="SUPFAM" id="SSF55811">
    <property type="entry name" value="Nudix"/>
    <property type="match status" value="1"/>
</dbReference>
<dbReference type="EMBL" id="JAAZSQ010000002">
    <property type="protein sequence ID" value="NKX53403.1"/>
    <property type="molecule type" value="Genomic_DNA"/>
</dbReference>
<comment type="cofactor">
    <cofactor evidence="2">
        <name>Mg(2+)</name>
        <dbReference type="ChEBI" id="CHEBI:18420"/>
    </cofactor>
</comment>
<dbReference type="Gene3D" id="3.90.79.10">
    <property type="entry name" value="Nucleoside Triphosphate Pyrophosphohydrolase"/>
    <property type="match status" value="1"/>
</dbReference>
<dbReference type="PANTHER" id="PTHR12992:SF11">
    <property type="entry name" value="MITOCHONDRIAL COENZYME A DIPHOSPHATASE NUDT8"/>
    <property type="match status" value="1"/>
</dbReference>
<evidence type="ECO:0000313" key="8">
    <source>
        <dbReference type="EMBL" id="NKX53403.1"/>
    </source>
</evidence>
<dbReference type="RefSeq" id="WP_168484761.1">
    <property type="nucleotide sequence ID" value="NZ_JAAZSQ010000002.1"/>
</dbReference>
<feature type="domain" description="Nudix hydrolase" evidence="7">
    <location>
        <begin position="36"/>
        <end position="183"/>
    </location>
</feature>
<keyword evidence="4" id="KW-0378">Hydrolase</keyword>
<comment type="cofactor">
    <cofactor evidence="1">
        <name>Mn(2+)</name>
        <dbReference type="ChEBI" id="CHEBI:29035"/>
    </cofactor>
</comment>
<dbReference type="Pfam" id="PF00293">
    <property type="entry name" value="NUDIX"/>
    <property type="match status" value="1"/>
</dbReference>
<keyword evidence="9" id="KW-1185">Reference proteome</keyword>
<organism evidence="8 9">
    <name type="scientific">Arthrobacter mobilis</name>
    <dbReference type="NCBI Taxonomy" id="2724944"/>
    <lineage>
        <taxon>Bacteria</taxon>
        <taxon>Bacillati</taxon>
        <taxon>Actinomycetota</taxon>
        <taxon>Actinomycetes</taxon>
        <taxon>Micrococcales</taxon>
        <taxon>Micrococcaceae</taxon>
        <taxon>Arthrobacter</taxon>
    </lineage>
</organism>
<evidence type="ECO:0000256" key="2">
    <source>
        <dbReference type="ARBA" id="ARBA00001946"/>
    </source>
</evidence>
<keyword evidence="6" id="KW-0464">Manganese</keyword>
<dbReference type="GO" id="GO:0010945">
    <property type="term" value="F:coenzyme A diphosphatase activity"/>
    <property type="evidence" value="ECO:0007669"/>
    <property type="project" value="InterPro"/>
</dbReference>
<keyword evidence="5" id="KW-0460">Magnesium</keyword>
<dbReference type="InterPro" id="IPR000086">
    <property type="entry name" value="NUDIX_hydrolase_dom"/>
</dbReference>
<evidence type="ECO:0000313" key="9">
    <source>
        <dbReference type="Proteomes" id="UP000544090"/>
    </source>
</evidence>
<dbReference type="PANTHER" id="PTHR12992">
    <property type="entry name" value="NUDIX HYDROLASE"/>
    <property type="match status" value="1"/>
</dbReference>
<dbReference type="AlphaFoldDB" id="A0A7X6HC40"/>
<evidence type="ECO:0000256" key="6">
    <source>
        <dbReference type="ARBA" id="ARBA00023211"/>
    </source>
</evidence>
<dbReference type="PROSITE" id="PS51462">
    <property type="entry name" value="NUDIX"/>
    <property type="match status" value="1"/>
</dbReference>
<proteinExistence type="predicted"/>
<evidence type="ECO:0000259" key="7">
    <source>
        <dbReference type="PROSITE" id="PS51462"/>
    </source>
</evidence>
<reference evidence="8 9" key="1">
    <citation type="submission" date="2020-04" db="EMBL/GenBank/DDBJ databases">
        <title>Arthrobacter sp. nov.</title>
        <authorList>
            <person name="Liu S."/>
        </authorList>
    </citation>
    <scope>NUCLEOTIDE SEQUENCE [LARGE SCALE GENOMIC DNA]</scope>
    <source>
        <strain evidence="8 9">E918</strain>
    </source>
</reference>
<evidence type="ECO:0000256" key="1">
    <source>
        <dbReference type="ARBA" id="ARBA00001936"/>
    </source>
</evidence>
<evidence type="ECO:0000256" key="4">
    <source>
        <dbReference type="ARBA" id="ARBA00022801"/>
    </source>
</evidence>
<keyword evidence="3" id="KW-0479">Metal-binding</keyword>
<evidence type="ECO:0000256" key="5">
    <source>
        <dbReference type="ARBA" id="ARBA00022842"/>
    </source>
</evidence>
<name>A0A7X6HC40_9MICC</name>
<evidence type="ECO:0000256" key="3">
    <source>
        <dbReference type="ARBA" id="ARBA00022723"/>
    </source>
</evidence>
<dbReference type="InterPro" id="IPR015797">
    <property type="entry name" value="NUDIX_hydrolase-like_dom_sf"/>
</dbReference>
<gene>
    <name evidence="8" type="ORF">HGG74_02385</name>
</gene>
<dbReference type="InterPro" id="IPR045121">
    <property type="entry name" value="CoAse"/>
</dbReference>
<dbReference type="GO" id="GO:0046872">
    <property type="term" value="F:metal ion binding"/>
    <property type="evidence" value="ECO:0007669"/>
    <property type="project" value="UniProtKB-KW"/>
</dbReference>
<sequence>MSAKADLERLVSVPLGERLSIRERERWQLEDLDPASVRHAAVLLLFGTLDVVPARTHSAAVPDDLDVLLIERAGTLADHPGQVSFPGGGIDPEDGGPEAAALREAVEETGLDASGVDILGTLPEVPLSVSRFMVTPVLAWWTLPSPVAVMDFNESAQVFRVPVADLLHPDNRYTAVLRRAGRIHRGPAFTVNGLVVWGFTAAVLSHLFDELGWAQAWDQAREIPAPLRPGADRS</sequence>
<comment type="caution">
    <text evidence="8">The sequence shown here is derived from an EMBL/GenBank/DDBJ whole genome shotgun (WGS) entry which is preliminary data.</text>
</comment>